<dbReference type="OrthoDB" id="7836272at2"/>
<accession>A0A1D8P694</accession>
<evidence type="ECO:0000313" key="3">
    <source>
        <dbReference type="Proteomes" id="UP000176050"/>
    </source>
</evidence>
<dbReference type="RefSeq" id="WP_070236240.1">
    <property type="nucleotide sequence ID" value="NZ_CP017478.1"/>
</dbReference>
<dbReference type="KEGG" id="lul:LPB138_05135"/>
<evidence type="ECO:0000313" key="2">
    <source>
        <dbReference type="EMBL" id="AOW20101.1"/>
    </source>
</evidence>
<organism evidence="2 3">
    <name type="scientific">Urechidicola croceus</name>
    <dbReference type="NCBI Taxonomy" id="1850246"/>
    <lineage>
        <taxon>Bacteria</taxon>
        <taxon>Pseudomonadati</taxon>
        <taxon>Bacteroidota</taxon>
        <taxon>Flavobacteriia</taxon>
        <taxon>Flavobacteriales</taxon>
        <taxon>Flavobacteriaceae</taxon>
        <taxon>Urechidicola</taxon>
    </lineage>
</organism>
<proteinExistence type="predicted"/>
<dbReference type="InterPro" id="IPR011330">
    <property type="entry name" value="Glyco_hydro/deAcase_b/a-brl"/>
</dbReference>
<dbReference type="EMBL" id="CP017478">
    <property type="protein sequence ID" value="AOW20101.1"/>
    <property type="molecule type" value="Genomic_DNA"/>
</dbReference>
<dbReference type="GO" id="GO:0016810">
    <property type="term" value="F:hydrolase activity, acting on carbon-nitrogen (but not peptide) bonds"/>
    <property type="evidence" value="ECO:0007669"/>
    <property type="project" value="InterPro"/>
</dbReference>
<dbReference type="Proteomes" id="UP000176050">
    <property type="component" value="Chromosome"/>
</dbReference>
<dbReference type="AlphaFoldDB" id="A0A1D8P694"/>
<reference evidence="2 3" key="1">
    <citation type="submission" date="2016-10" db="EMBL/GenBank/DDBJ databases">
        <title>Lutibacter sp. LPB0138, isolated from marine gastropod.</title>
        <authorList>
            <person name="Kim E."/>
            <person name="Yi H."/>
        </authorList>
    </citation>
    <scope>NUCLEOTIDE SEQUENCE [LARGE SCALE GENOMIC DNA]</scope>
    <source>
        <strain evidence="2 3">LPB0138</strain>
    </source>
</reference>
<keyword evidence="3" id="KW-1185">Reference proteome</keyword>
<sequence>MKKNGTFVISLDYEIHWGVFDAMTLEAYGENIRNVNKVIDRLLLLCDKYGVKITFATVGMLFANSKEELLKFNPKLIPSYTNQSLNPFNLIDSIGNEESEDKLHYAQSTINKIKHTGFHEIGTHTYSHYNCWAPGQTIEQFEEDIIAAKKIGKLLDIDVQSIVFPKNQVNTPYLNVCYKHGISSYRGTEESIIYDTKSKRKLKRRIRSFIRLARLIDGYTNLTGHNTYDVEKINKSKDSIVNLPSSRFLRPYFRKLKFLESLKIKRITKSMKYAAKNNQLYHLWWHPHNFGVDMDENFNNLEKIFQAYSLLNKDYGFESKTMTELTLNILEK</sequence>
<protein>
    <submittedName>
        <fullName evidence="2">Polysaccharide deacetylase</fullName>
    </submittedName>
</protein>
<dbReference type="Gene3D" id="3.20.20.370">
    <property type="entry name" value="Glycoside hydrolase/deacetylase"/>
    <property type="match status" value="1"/>
</dbReference>
<evidence type="ECO:0000259" key="1">
    <source>
        <dbReference type="Pfam" id="PF01522"/>
    </source>
</evidence>
<dbReference type="CDD" id="cd10929">
    <property type="entry name" value="CE4_u5"/>
    <property type="match status" value="1"/>
</dbReference>
<dbReference type="GO" id="GO:0005975">
    <property type="term" value="P:carbohydrate metabolic process"/>
    <property type="evidence" value="ECO:0007669"/>
    <property type="project" value="InterPro"/>
</dbReference>
<gene>
    <name evidence="2" type="ORF">LPB138_05135</name>
</gene>
<dbReference type="STRING" id="1850246.LPB138_05135"/>
<dbReference type="SUPFAM" id="SSF88713">
    <property type="entry name" value="Glycoside hydrolase/deacetylase"/>
    <property type="match status" value="1"/>
</dbReference>
<dbReference type="InterPro" id="IPR002509">
    <property type="entry name" value="NODB_dom"/>
</dbReference>
<feature type="domain" description="NodB homology" evidence="1">
    <location>
        <begin position="36"/>
        <end position="182"/>
    </location>
</feature>
<name>A0A1D8P694_9FLAO</name>
<dbReference type="Pfam" id="PF01522">
    <property type="entry name" value="Polysacc_deac_1"/>
    <property type="match status" value="1"/>
</dbReference>